<dbReference type="AlphaFoldDB" id="A0A8J8B8Q0"/>
<dbReference type="EMBL" id="JAGTUU010000009">
    <property type="protein sequence ID" value="MBS0126466.1"/>
    <property type="molecule type" value="Genomic_DNA"/>
</dbReference>
<reference evidence="1" key="1">
    <citation type="submission" date="2021-04" db="EMBL/GenBank/DDBJ databases">
        <authorList>
            <person name="Yoon J."/>
        </authorList>
    </citation>
    <scope>NUCLEOTIDE SEQUENCE</scope>
    <source>
        <strain evidence="1">KMU-90</strain>
    </source>
</reference>
<accession>A0A8J8B8Q0</accession>
<keyword evidence="2" id="KW-1185">Reference proteome</keyword>
<comment type="caution">
    <text evidence="1">The sequence shown here is derived from an EMBL/GenBank/DDBJ whole genome shotgun (WGS) entry which is preliminary data.</text>
</comment>
<organism evidence="1 2">
    <name type="scientific">Thetidibacter halocola</name>
    <dbReference type="NCBI Taxonomy" id="2827239"/>
    <lineage>
        <taxon>Bacteria</taxon>
        <taxon>Pseudomonadati</taxon>
        <taxon>Pseudomonadota</taxon>
        <taxon>Alphaproteobacteria</taxon>
        <taxon>Rhodobacterales</taxon>
        <taxon>Roseobacteraceae</taxon>
        <taxon>Thetidibacter</taxon>
    </lineage>
</organism>
<evidence type="ECO:0000313" key="1">
    <source>
        <dbReference type="EMBL" id="MBS0126466.1"/>
    </source>
</evidence>
<dbReference type="NCBIfam" id="TIGR01558">
    <property type="entry name" value="sm_term_P27"/>
    <property type="match status" value="1"/>
</dbReference>
<name>A0A8J8B8Q0_9RHOB</name>
<proteinExistence type="predicted"/>
<dbReference type="Pfam" id="PF05119">
    <property type="entry name" value="Terminase_4"/>
    <property type="match status" value="1"/>
</dbReference>
<protein>
    <submittedName>
        <fullName evidence="1">Phage terminase small subunit P27 family</fullName>
    </submittedName>
</protein>
<dbReference type="InterPro" id="IPR006448">
    <property type="entry name" value="Phage_term_ssu_P27"/>
</dbReference>
<sequence>MPPRGPRTLPTNMKLVTGTARPHRMNPGEPHPDVAIPDAPDHLTEAARIEWDRVAAELAALGILSRLDRGALAAYCQAYGRWRAAEDALSRMASRDATTNGLVVRTKGGSLIQNPLVGTANKAMADMVRYAAEFGMTPSARTRLIVDTSQASGFDGIEEFIS</sequence>
<dbReference type="Proteomes" id="UP000681356">
    <property type="component" value="Unassembled WGS sequence"/>
</dbReference>
<gene>
    <name evidence="1" type="ORF">KB874_20480</name>
</gene>
<evidence type="ECO:0000313" key="2">
    <source>
        <dbReference type="Proteomes" id="UP000681356"/>
    </source>
</evidence>